<evidence type="ECO:0000313" key="3">
    <source>
        <dbReference type="Proteomes" id="UP001589589"/>
    </source>
</evidence>
<name>A0ABV5FGF2_9FLAO</name>
<proteinExistence type="predicted"/>
<dbReference type="Proteomes" id="UP001589589">
    <property type="component" value="Unassembled WGS sequence"/>
</dbReference>
<keyword evidence="1" id="KW-0732">Signal</keyword>
<evidence type="ECO:0008006" key="4">
    <source>
        <dbReference type="Google" id="ProtNLM"/>
    </source>
</evidence>
<accession>A0ABV5FGF2</accession>
<dbReference type="PROSITE" id="PS51257">
    <property type="entry name" value="PROKAR_LIPOPROTEIN"/>
    <property type="match status" value="1"/>
</dbReference>
<feature type="chain" id="PRO_5045100800" description="DUF4374 domain-containing protein" evidence="1">
    <location>
        <begin position="29"/>
        <end position="439"/>
    </location>
</feature>
<dbReference type="EMBL" id="JBHMEX010000004">
    <property type="protein sequence ID" value="MFB9062613.1"/>
    <property type="molecule type" value="Genomic_DNA"/>
</dbReference>
<protein>
    <recommendedName>
        <fullName evidence="4">DUF4374 domain-containing protein</fullName>
    </recommendedName>
</protein>
<comment type="caution">
    <text evidence="2">The sequence shown here is derived from an EMBL/GenBank/DDBJ whole genome shotgun (WGS) entry which is preliminary data.</text>
</comment>
<organism evidence="2 3">
    <name type="scientific">Flavobacterium branchiarum</name>
    <dbReference type="NCBI Taxonomy" id="1114870"/>
    <lineage>
        <taxon>Bacteria</taxon>
        <taxon>Pseudomonadati</taxon>
        <taxon>Bacteroidota</taxon>
        <taxon>Flavobacteriia</taxon>
        <taxon>Flavobacteriales</taxon>
        <taxon>Flavobacteriaceae</taxon>
        <taxon>Flavobacterium</taxon>
    </lineage>
</organism>
<dbReference type="RefSeq" id="WP_290263339.1">
    <property type="nucleotide sequence ID" value="NZ_JAUFQQ010000003.1"/>
</dbReference>
<gene>
    <name evidence="2" type="ORF">ACFFUQ_01175</name>
</gene>
<evidence type="ECO:0000256" key="1">
    <source>
        <dbReference type="SAM" id="SignalP"/>
    </source>
</evidence>
<keyword evidence="3" id="KW-1185">Reference proteome</keyword>
<evidence type="ECO:0000313" key="2">
    <source>
        <dbReference type="EMBL" id="MFB9062613.1"/>
    </source>
</evidence>
<sequence>MKIKFRNLKSTLLSGAFAIALLSSCSNNDNDGETAPTLPEVKKSFQLAFASGSGSISGTYLQGLTDISQGEISFSGKGYSMTSSRTARVFTSTDGSIVYSLNYTIGTIDKLTYHGADNYKTITTFDASIPLGVKAVRFTKMNDKVGSVHNIAAVAQYGGAENKDYLKHKMTVAIGILDLEAMNFGTNFKKDIDLVLPGTLASEGYYISRIDCPVVSGNKLYYGAAVSKFNAATGKAGETDKTFTLVLDYPSLANATVISTSHVKGATNGYRTPTQHFNEAGEIMQMVSNGKDLNIVKIKDGKYDETYKFSVSGLLGRDASSNGWFYAGNGIGYVPYEKIGEDKIQIGVNPSGEPTYSGSWGLARVDFKNNTIVDLVVPKGLWLQQYQNSVVRDGKFYIALTPVGVQGNIYIYDVNSANPNGTVGAKVFSGADQYYIGIF</sequence>
<feature type="signal peptide" evidence="1">
    <location>
        <begin position="1"/>
        <end position="28"/>
    </location>
</feature>
<reference evidence="2 3" key="1">
    <citation type="submission" date="2024-09" db="EMBL/GenBank/DDBJ databases">
        <authorList>
            <person name="Sun Q."/>
            <person name="Mori K."/>
        </authorList>
    </citation>
    <scope>NUCLEOTIDE SEQUENCE [LARGE SCALE GENOMIC DNA]</scope>
    <source>
        <strain evidence="2 3">CECT 7908</strain>
    </source>
</reference>